<dbReference type="PRINTS" id="PR00080">
    <property type="entry name" value="SDRFAMILY"/>
</dbReference>
<dbReference type="RefSeq" id="WP_154376569.1">
    <property type="nucleotide sequence ID" value="NZ_WKJJ01000011.1"/>
</dbReference>
<comment type="similarity">
    <text evidence="1 3">Belongs to the short-chain dehydrogenases/reductases (SDR) family.</text>
</comment>
<comment type="caution">
    <text evidence="4">The sequence shown here is derived from an EMBL/GenBank/DDBJ whole genome shotgun (WGS) entry which is preliminary data.</text>
</comment>
<name>A0A7X2LVA5_9BURK</name>
<sequence>MHSKIAVVTSALSGIGESTATRLAQAGFKVYGACRPGIQMAPRSYEMLPLDVTCEDSVQAFVAAVVRQEGRIDLLVNNARIGLTPAGAEESSLQQVQAVFDTNFFGLVRMTRAVLPYMRARSAGRIINIGSVLGARSVPYGALYSAAMHAIVGYTEALDLELRDWGIRAIVIEPAYTGTSFDADMVEPDAKLDAYLGARTVVTRRVRDIMMIAEGPEAVADAVVKVAQAKRPKARYAVGGVATRMRLLRAFTPDSLTESGVRKDIRMSTKLA</sequence>
<reference evidence="4 5" key="1">
    <citation type="submission" date="2019-11" db="EMBL/GenBank/DDBJ databases">
        <title>Novel species isolated from a subtropical stream in China.</title>
        <authorList>
            <person name="Lu H."/>
        </authorList>
    </citation>
    <scope>NUCLEOTIDE SEQUENCE [LARGE SCALE GENOMIC DNA]</scope>
    <source>
        <strain evidence="4 5">FT92W</strain>
    </source>
</reference>
<dbReference type="GO" id="GO:0016491">
    <property type="term" value="F:oxidoreductase activity"/>
    <property type="evidence" value="ECO:0007669"/>
    <property type="project" value="UniProtKB-KW"/>
</dbReference>
<evidence type="ECO:0000256" key="1">
    <source>
        <dbReference type="ARBA" id="ARBA00006484"/>
    </source>
</evidence>
<keyword evidence="2" id="KW-0560">Oxidoreductase</keyword>
<dbReference type="GO" id="GO:0005829">
    <property type="term" value="C:cytosol"/>
    <property type="evidence" value="ECO:0007669"/>
    <property type="project" value="TreeGrafter"/>
</dbReference>
<dbReference type="PRINTS" id="PR00081">
    <property type="entry name" value="GDHRDH"/>
</dbReference>
<evidence type="ECO:0000313" key="4">
    <source>
        <dbReference type="EMBL" id="MRV73724.1"/>
    </source>
</evidence>
<dbReference type="EMBL" id="WKJJ01000011">
    <property type="protein sequence ID" value="MRV73724.1"/>
    <property type="molecule type" value="Genomic_DNA"/>
</dbReference>
<dbReference type="SUPFAM" id="SSF51735">
    <property type="entry name" value="NAD(P)-binding Rossmann-fold domains"/>
    <property type="match status" value="1"/>
</dbReference>
<gene>
    <name evidence="4" type="ORF">GJ700_18585</name>
</gene>
<dbReference type="PANTHER" id="PTHR43391">
    <property type="entry name" value="RETINOL DEHYDROGENASE-RELATED"/>
    <property type="match status" value="1"/>
</dbReference>
<protein>
    <submittedName>
        <fullName evidence="4">SDR family NAD(P)-dependent oxidoreductase</fullName>
    </submittedName>
</protein>
<dbReference type="Proteomes" id="UP000446768">
    <property type="component" value="Unassembled WGS sequence"/>
</dbReference>
<dbReference type="Pfam" id="PF00106">
    <property type="entry name" value="adh_short"/>
    <property type="match status" value="1"/>
</dbReference>
<dbReference type="InterPro" id="IPR036291">
    <property type="entry name" value="NAD(P)-bd_dom_sf"/>
</dbReference>
<dbReference type="NCBIfam" id="NF004823">
    <property type="entry name" value="PRK06179.1"/>
    <property type="match status" value="1"/>
</dbReference>
<dbReference type="Gene3D" id="3.40.50.720">
    <property type="entry name" value="NAD(P)-binding Rossmann-like Domain"/>
    <property type="match status" value="1"/>
</dbReference>
<keyword evidence="5" id="KW-1185">Reference proteome</keyword>
<evidence type="ECO:0000313" key="5">
    <source>
        <dbReference type="Proteomes" id="UP000446768"/>
    </source>
</evidence>
<evidence type="ECO:0000256" key="2">
    <source>
        <dbReference type="ARBA" id="ARBA00023002"/>
    </source>
</evidence>
<organism evidence="4 5">
    <name type="scientific">Pseudoduganella rivuli</name>
    <dbReference type="NCBI Taxonomy" id="2666085"/>
    <lineage>
        <taxon>Bacteria</taxon>
        <taxon>Pseudomonadati</taxon>
        <taxon>Pseudomonadota</taxon>
        <taxon>Betaproteobacteria</taxon>
        <taxon>Burkholderiales</taxon>
        <taxon>Oxalobacteraceae</taxon>
        <taxon>Telluria group</taxon>
        <taxon>Pseudoduganella</taxon>
    </lineage>
</organism>
<accession>A0A7X2LVA5</accession>
<evidence type="ECO:0000256" key="3">
    <source>
        <dbReference type="RuleBase" id="RU000363"/>
    </source>
</evidence>
<dbReference type="PANTHER" id="PTHR43391:SF86">
    <property type="entry name" value="SHORT-CHAIN DEHYDROGENASE_REDUCTASE FAMILY PROTEIN"/>
    <property type="match status" value="1"/>
</dbReference>
<dbReference type="InterPro" id="IPR002347">
    <property type="entry name" value="SDR_fam"/>
</dbReference>
<dbReference type="AlphaFoldDB" id="A0A7X2LVA5"/>
<proteinExistence type="inferred from homology"/>